<dbReference type="InterPro" id="IPR038846">
    <property type="entry name" value="RPC9"/>
</dbReference>
<dbReference type="InterPro" id="IPR005574">
    <property type="entry name" value="Rpb4/RPC9"/>
</dbReference>
<dbReference type="InterPro" id="IPR038324">
    <property type="entry name" value="Rpb4/RPC9_sf"/>
</dbReference>
<dbReference type="eggNOG" id="KOG4168">
    <property type="taxonomic scope" value="Eukaryota"/>
</dbReference>
<feature type="region of interest" description="Disordered" evidence="7">
    <location>
        <begin position="139"/>
        <end position="176"/>
    </location>
</feature>
<dbReference type="Pfam" id="PF03874">
    <property type="entry name" value="RNA_pol_Rpb4"/>
    <property type="match status" value="1"/>
</dbReference>
<accession>E5ADG1</accession>
<proteinExistence type="inferred from homology"/>
<organism evidence="8 9">
    <name type="scientific">Leptosphaeria maculans (strain JN3 / isolate v23.1.3 / race Av1-4-5-6-7-8)</name>
    <name type="common">Blackleg fungus</name>
    <name type="synonym">Phoma lingam</name>
    <dbReference type="NCBI Taxonomy" id="985895"/>
    <lineage>
        <taxon>Eukaryota</taxon>
        <taxon>Fungi</taxon>
        <taxon>Dikarya</taxon>
        <taxon>Ascomycota</taxon>
        <taxon>Pezizomycotina</taxon>
        <taxon>Dothideomycetes</taxon>
        <taxon>Pleosporomycetidae</taxon>
        <taxon>Pleosporales</taxon>
        <taxon>Pleosporineae</taxon>
        <taxon>Leptosphaeriaceae</taxon>
        <taxon>Plenodomus</taxon>
        <taxon>Plenodomus lingam/Leptosphaeria maculans species complex</taxon>
    </lineage>
</organism>
<keyword evidence="6" id="KW-0539">Nucleus</keyword>
<evidence type="ECO:0000256" key="7">
    <source>
        <dbReference type="SAM" id="MobiDB-lite"/>
    </source>
</evidence>
<reference evidence="9" key="1">
    <citation type="journal article" date="2011" name="Nat. Commun.">
        <title>Effector diversification within compartments of the Leptosphaeria maculans genome affected by Repeat-Induced Point mutations.</title>
        <authorList>
            <person name="Rouxel T."/>
            <person name="Grandaubert J."/>
            <person name="Hane J.K."/>
            <person name="Hoede C."/>
            <person name="van de Wouw A.P."/>
            <person name="Couloux A."/>
            <person name="Dominguez V."/>
            <person name="Anthouard V."/>
            <person name="Bally P."/>
            <person name="Bourras S."/>
            <person name="Cozijnsen A.J."/>
            <person name="Ciuffetti L.M."/>
            <person name="Degrave A."/>
            <person name="Dilmaghani A."/>
            <person name="Duret L."/>
            <person name="Fudal I."/>
            <person name="Goodwin S.B."/>
            <person name="Gout L."/>
            <person name="Glaser N."/>
            <person name="Linglin J."/>
            <person name="Kema G.H.J."/>
            <person name="Lapalu N."/>
            <person name="Lawrence C.B."/>
            <person name="May K."/>
            <person name="Meyer M."/>
            <person name="Ollivier B."/>
            <person name="Poulain J."/>
            <person name="Schoch C.L."/>
            <person name="Simon A."/>
            <person name="Spatafora J.W."/>
            <person name="Stachowiak A."/>
            <person name="Turgeon B.G."/>
            <person name="Tyler B.M."/>
            <person name="Vincent D."/>
            <person name="Weissenbach J."/>
            <person name="Amselem J."/>
            <person name="Quesneville H."/>
            <person name="Oliver R.P."/>
            <person name="Wincker P."/>
            <person name="Balesdent M.-H."/>
            <person name="Howlett B.J."/>
        </authorList>
    </citation>
    <scope>NUCLEOTIDE SEQUENCE [LARGE SCALE GENOMIC DNA]</scope>
    <source>
        <strain evidence="9">JN3 / isolate v23.1.3 / race Av1-4-5-6-7-8</strain>
    </source>
</reference>
<dbReference type="OrthoDB" id="1746530at2759"/>
<keyword evidence="5" id="KW-0804">Transcription</keyword>
<keyword evidence="9" id="KW-1185">Reference proteome</keyword>
<evidence type="ECO:0000313" key="8">
    <source>
        <dbReference type="EMBL" id="CBY01250.1"/>
    </source>
</evidence>
<dbReference type="AlphaFoldDB" id="E5ADG1"/>
<gene>
    <name evidence="8" type="ORF">LEMA_P000370.1</name>
</gene>
<name>E5ADG1_LEPMJ</name>
<dbReference type="Gene3D" id="1.20.1250.40">
    <property type="match status" value="1"/>
</dbReference>
<dbReference type="GO" id="GO:0005666">
    <property type="term" value="C:RNA polymerase III complex"/>
    <property type="evidence" value="ECO:0007669"/>
    <property type="project" value="InterPro"/>
</dbReference>
<evidence type="ECO:0000256" key="2">
    <source>
        <dbReference type="ARBA" id="ARBA00006898"/>
    </source>
</evidence>
<dbReference type="Proteomes" id="UP000002668">
    <property type="component" value="Genome"/>
</dbReference>
<dbReference type="SUPFAM" id="SSF47819">
    <property type="entry name" value="HRDC-like"/>
    <property type="match status" value="1"/>
</dbReference>
<dbReference type="STRING" id="985895.E5ADG1"/>
<dbReference type="InParanoid" id="E5ADG1"/>
<evidence type="ECO:0000256" key="6">
    <source>
        <dbReference type="ARBA" id="ARBA00023242"/>
    </source>
</evidence>
<evidence type="ECO:0000256" key="4">
    <source>
        <dbReference type="ARBA" id="ARBA00022478"/>
    </source>
</evidence>
<protein>
    <recommendedName>
        <fullName evidence="3">DNA-directed RNA polymerase III subunit RPC9</fullName>
    </recommendedName>
</protein>
<evidence type="ECO:0000256" key="5">
    <source>
        <dbReference type="ARBA" id="ARBA00023163"/>
    </source>
</evidence>
<dbReference type="GO" id="GO:0000166">
    <property type="term" value="F:nucleotide binding"/>
    <property type="evidence" value="ECO:0007669"/>
    <property type="project" value="InterPro"/>
</dbReference>
<dbReference type="PANTHER" id="PTHR15561:SF0">
    <property type="entry name" value="DNA-DIRECTED RNA POLYMERASE III SUBUNIT RPC9"/>
    <property type="match status" value="1"/>
</dbReference>
<dbReference type="HOGENOM" id="CLU_652224_0_0_1"/>
<evidence type="ECO:0000256" key="3">
    <source>
        <dbReference type="ARBA" id="ARBA00016672"/>
    </source>
</evidence>
<sequence>MSSLQSCISDRGPASTRYVCAVLISTPVAHVSVRQRSPTCEILVRPSIECACATRFTAKPVPVLYEEAPFSECCTYFGAPWRLLGRILCDSLLRESPFGLGRQSNLPDTRKSWQIIRGSYRGSYGQGRSLRPTRAAASVEGTGRTVEPMQTWPTNSSKKHPVTKSGTWTRDEPGLLDPSVETLQTHDLIRLHRRRQATSAKNFPFCLHLFPREPPITAAVDNEASTRNYKAISNLTLILHPSIKTPQSALLSNHELLLHLRQEEAEYSGTDGILDENGRSRKRAKPAGLNHMLRDGLTYLQTPDYTTSRLADTHPTRPMTLYRGPNSLFRALAPKYRLNKAEYLQLYNLRPSTQVMLELVIEEAGTRFTEDELHDILAITQHVFDEEEANIPQGVEDMKMDKISNKLLGASKKRRKVRRKA</sequence>
<comment type="subcellular location">
    <subcellularLocation>
        <location evidence="1">Nucleus</location>
    </subcellularLocation>
</comment>
<evidence type="ECO:0000313" key="9">
    <source>
        <dbReference type="Proteomes" id="UP000002668"/>
    </source>
</evidence>
<dbReference type="PANTHER" id="PTHR15561">
    <property type="entry name" value="CALCITONIN GENE-RELATED PEPTIDE-RECEPTOR COMPONENT PROTEIN"/>
    <property type="match status" value="1"/>
</dbReference>
<dbReference type="GO" id="GO:0006384">
    <property type="term" value="P:transcription initiation at RNA polymerase III promoter"/>
    <property type="evidence" value="ECO:0007669"/>
    <property type="project" value="InterPro"/>
</dbReference>
<keyword evidence="4" id="KW-0240">DNA-directed RNA polymerase</keyword>
<dbReference type="VEuPathDB" id="FungiDB:LEMA_P000370.1"/>
<dbReference type="EMBL" id="FP929139">
    <property type="protein sequence ID" value="CBY01250.1"/>
    <property type="molecule type" value="Genomic_DNA"/>
</dbReference>
<dbReference type="InterPro" id="IPR010997">
    <property type="entry name" value="HRDC-like_sf"/>
</dbReference>
<evidence type="ECO:0000256" key="1">
    <source>
        <dbReference type="ARBA" id="ARBA00004123"/>
    </source>
</evidence>
<comment type="similarity">
    <text evidence="2">Belongs to the eukaryotic RPC9 RNA polymerase subunit family.</text>
</comment>